<feature type="transmembrane region" description="Helical" evidence="1">
    <location>
        <begin position="358"/>
        <end position="379"/>
    </location>
</feature>
<organism evidence="2 3">
    <name type="scientific">Gloeocapsopsis crepidinum LEGE 06123</name>
    <dbReference type="NCBI Taxonomy" id="588587"/>
    <lineage>
        <taxon>Bacteria</taxon>
        <taxon>Bacillati</taxon>
        <taxon>Cyanobacteriota</taxon>
        <taxon>Cyanophyceae</taxon>
        <taxon>Oscillatoriophycideae</taxon>
        <taxon>Chroococcales</taxon>
        <taxon>Chroococcaceae</taxon>
        <taxon>Gloeocapsopsis</taxon>
    </lineage>
</organism>
<accession>A0ABR9URM2</accession>
<feature type="transmembrane region" description="Helical" evidence="1">
    <location>
        <begin position="178"/>
        <end position="209"/>
    </location>
</feature>
<sequence length="576" mass="65545">MISLRRSIFFAAPKIKLNAKFIWLILSLTFAIFYGVLGLKIAFSSDYVVQDDARQHIFWMRRFLDPQLFPNDLLADYFQSVAPLGYTTLYQIFAMIGIDPMLLNKFLPILLCTITTGFCFSICLQMFPVPFAGFLATLLLNQYLWLRDDLVSGTAVAFVYPLFTAFIYYLLRHNLFLVCLAIALLGMFYPQGVFICAGILVLQLVYWQFGCITFTSNRRDYLFCAIGLGVAFLALSVYALKSSDYGPVITATEARTLPEFQTTGLSQFFVNIPQHFWFTGQRSGIMPKYGTILPILATLFLFPMLLFSQVFPLVKQLNSKGWLLVQITIASLLMFFVAHALLFTLHLPTRYTEHSLRIVTAIAGGIAIAILLDALFYWVINTKLNSQKCQWYALGTATLLFTLITISPFVEKFPKTDYVIGKFPPLYEFFAQQPKDILIASLTEEVANIPSFSQRSILVGGVGFPIPYHKGYYAQIRQRMNDLIAAQYSPDLQQVQSFIQKYHIDYWLVENSAWDTAYISGSRWIRQYNAAHQAVNLLQQGKIPALAKEINQCLVFQTGDFVVLQATCIMRNKKSF</sequence>
<comment type="caution">
    <text evidence="2">The sequence shown here is derived from an EMBL/GenBank/DDBJ whole genome shotgun (WGS) entry which is preliminary data.</text>
</comment>
<evidence type="ECO:0008006" key="4">
    <source>
        <dbReference type="Google" id="ProtNLM"/>
    </source>
</evidence>
<keyword evidence="1" id="KW-0472">Membrane</keyword>
<keyword evidence="3" id="KW-1185">Reference proteome</keyword>
<protein>
    <recommendedName>
        <fullName evidence="4">Glycosyltransferase RgtA/B/C/D-like domain-containing protein</fullName>
    </recommendedName>
</protein>
<proteinExistence type="predicted"/>
<feature type="transmembrane region" description="Helical" evidence="1">
    <location>
        <begin position="221"/>
        <end position="240"/>
    </location>
</feature>
<keyword evidence="1" id="KW-0812">Transmembrane</keyword>
<feature type="transmembrane region" description="Helical" evidence="1">
    <location>
        <begin position="150"/>
        <end position="171"/>
    </location>
</feature>
<feature type="transmembrane region" description="Helical" evidence="1">
    <location>
        <begin position="323"/>
        <end position="346"/>
    </location>
</feature>
<evidence type="ECO:0000313" key="2">
    <source>
        <dbReference type="EMBL" id="MBE9190904.1"/>
    </source>
</evidence>
<dbReference type="EMBL" id="JADEWN010000023">
    <property type="protein sequence ID" value="MBE9190904.1"/>
    <property type="molecule type" value="Genomic_DNA"/>
</dbReference>
<evidence type="ECO:0000256" key="1">
    <source>
        <dbReference type="SAM" id="Phobius"/>
    </source>
</evidence>
<gene>
    <name evidence="2" type="ORF">IQ230_11180</name>
</gene>
<feature type="transmembrane region" description="Helical" evidence="1">
    <location>
        <begin position="391"/>
        <end position="410"/>
    </location>
</feature>
<dbReference type="Proteomes" id="UP000651156">
    <property type="component" value="Unassembled WGS sequence"/>
</dbReference>
<feature type="transmembrane region" description="Helical" evidence="1">
    <location>
        <begin position="21"/>
        <end position="43"/>
    </location>
</feature>
<evidence type="ECO:0000313" key="3">
    <source>
        <dbReference type="Proteomes" id="UP000651156"/>
    </source>
</evidence>
<dbReference type="RefSeq" id="WP_193932072.1">
    <property type="nucleotide sequence ID" value="NZ_CAWPMZ010000048.1"/>
</dbReference>
<keyword evidence="1" id="KW-1133">Transmembrane helix</keyword>
<reference evidence="2 3" key="1">
    <citation type="submission" date="2020-10" db="EMBL/GenBank/DDBJ databases">
        <authorList>
            <person name="Castelo-Branco R."/>
            <person name="Eusebio N."/>
            <person name="Adriana R."/>
            <person name="Vieira A."/>
            <person name="Brugerolle De Fraissinette N."/>
            <person name="Rezende De Castro R."/>
            <person name="Schneider M.P."/>
            <person name="Vasconcelos V."/>
            <person name="Leao P.N."/>
        </authorList>
    </citation>
    <scope>NUCLEOTIDE SEQUENCE [LARGE SCALE GENOMIC DNA]</scope>
    <source>
        <strain evidence="2 3">LEGE 06123</strain>
    </source>
</reference>
<name>A0ABR9URM2_9CHRO</name>
<feature type="transmembrane region" description="Helical" evidence="1">
    <location>
        <begin position="292"/>
        <end position="311"/>
    </location>
</feature>
<feature type="transmembrane region" description="Helical" evidence="1">
    <location>
        <begin position="110"/>
        <end position="138"/>
    </location>
</feature>